<proteinExistence type="predicted"/>
<evidence type="ECO:0000313" key="2">
    <source>
        <dbReference type="EMBL" id="WUX37311.1"/>
    </source>
</evidence>
<accession>A0ABZ1ZEZ0</accession>
<keyword evidence="1" id="KW-1133">Transmembrane helix</keyword>
<dbReference type="RefSeq" id="WP_329356058.1">
    <property type="nucleotide sequence ID" value="NZ_CP109490.1"/>
</dbReference>
<feature type="transmembrane region" description="Helical" evidence="1">
    <location>
        <begin position="30"/>
        <end position="50"/>
    </location>
</feature>
<sequence>MKSLLWLVLFAALAANVFLSFAVDRNGLEIALSAVSGVVVLASGAGLWMLRGSRESRSGM</sequence>
<keyword evidence="1" id="KW-0472">Membrane</keyword>
<keyword evidence="3" id="KW-1185">Reference proteome</keyword>
<protein>
    <submittedName>
        <fullName evidence="2">Uncharacterized protein</fullName>
    </submittedName>
</protein>
<gene>
    <name evidence="2" type="ORF">OG367_14155</name>
</gene>
<name>A0ABZ1ZEZ0_STRAQ</name>
<evidence type="ECO:0000256" key="1">
    <source>
        <dbReference type="SAM" id="Phobius"/>
    </source>
</evidence>
<reference evidence="2" key="1">
    <citation type="submission" date="2022-10" db="EMBL/GenBank/DDBJ databases">
        <title>The complete genomes of actinobacterial strains from the NBC collection.</title>
        <authorList>
            <person name="Joergensen T.S."/>
            <person name="Alvarez Arevalo M."/>
            <person name="Sterndorff E.B."/>
            <person name="Faurdal D."/>
            <person name="Vuksanovic O."/>
            <person name="Mourched A.-S."/>
            <person name="Charusanti P."/>
            <person name="Shaw S."/>
            <person name="Blin K."/>
            <person name="Weber T."/>
        </authorList>
    </citation>
    <scope>NUCLEOTIDE SEQUENCE</scope>
    <source>
        <strain evidence="2">NBC_01436</strain>
    </source>
</reference>
<organism evidence="2 3">
    <name type="scientific">Streptomyces anulatus</name>
    <name type="common">Streptomyces chrysomallus</name>
    <dbReference type="NCBI Taxonomy" id="1892"/>
    <lineage>
        <taxon>Bacteria</taxon>
        <taxon>Bacillati</taxon>
        <taxon>Actinomycetota</taxon>
        <taxon>Actinomycetes</taxon>
        <taxon>Kitasatosporales</taxon>
        <taxon>Streptomycetaceae</taxon>
        <taxon>Streptomyces</taxon>
    </lineage>
</organism>
<evidence type="ECO:0000313" key="3">
    <source>
        <dbReference type="Proteomes" id="UP001431926"/>
    </source>
</evidence>
<dbReference type="EMBL" id="CP109491">
    <property type="protein sequence ID" value="WUX37311.1"/>
    <property type="molecule type" value="Genomic_DNA"/>
</dbReference>
<dbReference type="Proteomes" id="UP001431926">
    <property type="component" value="Chromosome"/>
</dbReference>
<keyword evidence="1" id="KW-0812">Transmembrane</keyword>